<organism evidence="1 2">
    <name type="scientific">Gloeothece verrucosa (strain PCC 7822)</name>
    <name type="common">Cyanothece sp. (strain PCC 7822)</name>
    <dbReference type="NCBI Taxonomy" id="497965"/>
    <lineage>
        <taxon>Bacteria</taxon>
        <taxon>Bacillati</taxon>
        <taxon>Cyanobacteriota</taxon>
        <taxon>Cyanophyceae</taxon>
        <taxon>Oscillatoriophycideae</taxon>
        <taxon>Chroococcales</taxon>
        <taxon>Aphanothecaceae</taxon>
        <taxon>Gloeothece</taxon>
        <taxon>Gloeothece verrucosa</taxon>
    </lineage>
</organism>
<evidence type="ECO:0000313" key="2">
    <source>
        <dbReference type="Proteomes" id="UP000008206"/>
    </source>
</evidence>
<sequence>MDINSPEYDYFLNLSVVLTGYSRFHLLGTGFAESYFKTIQDIIGEEIFGELLNTFHHLELEKISESFFNDKFRAEILASEKLGPIARNIIKVWYMATWYALPTSWRDNYGTKPKDHTFIIDPQAYPEGLIWPTLGVNPPGAKGQGYATWSEPPLVSLHQG</sequence>
<geneLocation type="plasmid" evidence="1 2">
    <name>Cy782201</name>
</geneLocation>
<reference evidence="2" key="1">
    <citation type="journal article" date="2011" name="MBio">
        <title>Novel metabolic attributes of the genus Cyanothece, comprising a group of unicellular nitrogen-fixing Cyanobacteria.</title>
        <authorList>
            <person name="Bandyopadhyay A."/>
            <person name="Elvitigala T."/>
            <person name="Welsh E."/>
            <person name="Stockel J."/>
            <person name="Liberton M."/>
            <person name="Min H."/>
            <person name="Sherman L.A."/>
            <person name="Pakrasi H.B."/>
        </authorList>
    </citation>
    <scope>NUCLEOTIDE SEQUENCE [LARGE SCALE GENOMIC DNA]</scope>
    <source>
        <strain evidence="2">PCC 7822</strain>
        <plasmid evidence="2">Cy782201</plasmid>
    </source>
</reference>
<dbReference type="EMBL" id="CP002199">
    <property type="protein sequence ID" value="ADN17507.1"/>
    <property type="molecule type" value="Genomic_DNA"/>
</dbReference>
<dbReference type="KEGG" id="cyj:Cyan7822_5642"/>
<keyword evidence="1" id="KW-0614">Plasmid</keyword>
<protein>
    <submittedName>
        <fullName evidence="1">Uncharacterized protein</fullName>
    </submittedName>
</protein>
<dbReference type="OrthoDB" id="495830at2"/>
<name>E0UKM7_GLOV7</name>
<dbReference type="HOGENOM" id="CLU_139823_0_0_3"/>
<evidence type="ECO:0000313" key="1">
    <source>
        <dbReference type="EMBL" id="ADN17507.1"/>
    </source>
</evidence>
<gene>
    <name evidence="1" type="ordered locus">Cyan7822_5642</name>
</gene>
<dbReference type="AlphaFoldDB" id="E0UKM7"/>
<accession>E0UKM7</accession>
<dbReference type="Proteomes" id="UP000008206">
    <property type="component" value="Plasmid Cy782201"/>
</dbReference>
<proteinExistence type="predicted"/>
<dbReference type="RefSeq" id="WP_013334257.1">
    <property type="nucleotide sequence ID" value="NC_014533.1"/>
</dbReference>
<keyword evidence="2" id="KW-1185">Reference proteome</keyword>